<dbReference type="SUPFAM" id="SSF48452">
    <property type="entry name" value="TPR-like"/>
    <property type="match status" value="2"/>
</dbReference>
<dbReference type="KEGG" id="pbs:Plabr_0897"/>
<dbReference type="OrthoDB" id="240605at2"/>
<dbReference type="PANTHER" id="PTHR23082">
    <property type="entry name" value="TRANSCRIPTION INITIATION FACTOR IIIC TFIIIC , POLYPEPTIDE 3-RELATED"/>
    <property type="match status" value="1"/>
</dbReference>
<dbReference type="STRING" id="756272.Plabr_0897"/>
<name>F0SID1_RUBBR</name>
<reference evidence="2" key="1">
    <citation type="submission" date="2011-02" db="EMBL/GenBank/DDBJ databases">
        <title>The complete genome of Planctomyces brasiliensis DSM 5305.</title>
        <authorList>
            <person name="Lucas S."/>
            <person name="Copeland A."/>
            <person name="Lapidus A."/>
            <person name="Bruce D."/>
            <person name="Goodwin L."/>
            <person name="Pitluck S."/>
            <person name="Kyrpides N."/>
            <person name="Mavromatis K."/>
            <person name="Pagani I."/>
            <person name="Ivanova N."/>
            <person name="Ovchinnikova G."/>
            <person name="Lu M."/>
            <person name="Detter J.C."/>
            <person name="Han C."/>
            <person name="Land M."/>
            <person name="Hauser L."/>
            <person name="Markowitz V."/>
            <person name="Cheng J.-F."/>
            <person name="Hugenholtz P."/>
            <person name="Woyke T."/>
            <person name="Wu D."/>
            <person name="Tindall B."/>
            <person name="Pomrenke H.G."/>
            <person name="Brambilla E."/>
            <person name="Klenk H.-P."/>
            <person name="Eisen J.A."/>
        </authorList>
    </citation>
    <scope>NUCLEOTIDE SEQUENCE [LARGE SCALE GENOMIC DNA]</scope>
    <source>
        <strain evidence="2">ATCC 49424 / DSM 5305 / JCM 21570 / NBRC 103401 / IFAM 1448</strain>
    </source>
</reference>
<keyword evidence="2" id="KW-1185">Reference proteome</keyword>
<dbReference type="InterPro" id="IPR039340">
    <property type="entry name" value="Tfc4/TFIIIC-102/Sfc4"/>
</dbReference>
<sequence>MPDGYPQKIVQLALLRAARAHQWFTLARDAPGNTDFSRRAARFSQAALPTLNQAEDQLANLLDAGRLPENFEQLRQQQDEVRLAHARVLLDQAELAKKKDDRESLSRQARSVLQPYARQSGATIAAWTARVLELRAARLRNDAAFVDELWKRLSGDGVSRNIRQQATAEYARYLLATEQPTQAAETVLEQAQKIGSLPGELEALRLQALLQMASIVRSRNNDSLAQELENEVTLRLSKLRETGADYYAWVVENQQRQMDLQVEYGPELAAAVQAARLAANDQKWTQAAEAYQNALTAAVNSGNLKAAVAIAPEAAGIYFRTGNYSEAAEQLERLWRSSPNLEGMEQIHLLWIQSLGRYYMAARSSERLSRYADALQDHLSRYSDRDSASEALWLMAELQFARMQVTRALELYQKVPADSERGISARLREGQCYQWIIQRVRDLGQPVTAWELGAEAYAEQVLKDWQARPIDSVNAAELLLLSCRFLLQTNALSSQQLSQVLNRVLAASRDVQDGTAAERKRWQALEQRAYALRSVALAQSGQVREAATLLRESGSGERSPTDLLFLVEELNTTRPATPEAQVALAELSLELTNDLADRISQSPPPLNPQDTITLLELRAEAHLEAGRITPAIEIYEQLLQRAPGNLAALLRLSELYEQCNNRSCKERHYQLWQTRVRREKQGSAEWLAARLKLADLALQTERTDEARKIVQMTELLYMHIATREQQEELRDLASRIAQQAN</sequence>
<dbReference type="GO" id="GO:0000127">
    <property type="term" value="C:transcription factor TFIIIC complex"/>
    <property type="evidence" value="ECO:0007669"/>
    <property type="project" value="TreeGrafter"/>
</dbReference>
<protein>
    <submittedName>
        <fullName evidence="1">Uncharacterized protein</fullName>
    </submittedName>
</protein>
<gene>
    <name evidence="1" type="ordered locus">Plabr_0897</name>
</gene>
<dbReference type="HOGENOM" id="CLU_374643_0_0_0"/>
<dbReference type="Pfam" id="PF14559">
    <property type="entry name" value="TPR_19"/>
    <property type="match status" value="1"/>
</dbReference>
<organism evidence="1 2">
    <name type="scientific">Rubinisphaera brasiliensis (strain ATCC 49424 / DSM 5305 / JCM 21570 / IAM 15109 / NBRC 103401 / IFAM 1448)</name>
    <name type="common">Planctomyces brasiliensis</name>
    <dbReference type="NCBI Taxonomy" id="756272"/>
    <lineage>
        <taxon>Bacteria</taxon>
        <taxon>Pseudomonadati</taxon>
        <taxon>Planctomycetota</taxon>
        <taxon>Planctomycetia</taxon>
        <taxon>Planctomycetales</taxon>
        <taxon>Planctomycetaceae</taxon>
        <taxon>Rubinisphaera</taxon>
    </lineage>
</organism>
<dbReference type="EMBL" id="CP002546">
    <property type="protein sequence ID" value="ADY58520.1"/>
    <property type="molecule type" value="Genomic_DNA"/>
</dbReference>
<dbReference type="InterPro" id="IPR011990">
    <property type="entry name" value="TPR-like_helical_dom_sf"/>
</dbReference>
<proteinExistence type="predicted"/>
<evidence type="ECO:0000313" key="1">
    <source>
        <dbReference type="EMBL" id="ADY58520.1"/>
    </source>
</evidence>
<dbReference type="GO" id="GO:0006383">
    <property type="term" value="P:transcription by RNA polymerase III"/>
    <property type="evidence" value="ECO:0007669"/>
    <property type="project" value="InterPro"/>
</dbReference>
<dbReference type="RefSeq" id="WP_013627260.1">
    <property type="nucleotide sequence ID" value="NC_015174.1"/>
</dbReference>
<accession>F0SID1</accession>
<dbReference type="Proteomes" id="UP000006860">
    <property type="component" value="Chromosome"/>
</dbReference>
<dbReference type="PANTHER" id="PTHR23082:SF0">
    <property type="entry name" value="GENERAL TRANSCRIPTION FACTOR 3C POLYPEPTIDE 3"/>
    <property type="match status" value="1"/>
</dbReference>
<evidence type="ECO:0000313" key="2">
    <source>
        <dbReference type="Proteomes" id="UP000006860"/>
    </source>
</evidence>
<dbReference type="Gene3D" id="1.25.40.10">
    <property type="entry name" value="Tetratricopeptide repeat domain"/>
    <property type="match status" value="2"/>
</dbReference>
<dbReference type="AlphaFoldDB" id="F0SID1"/>